<sequence>MKSVQSMKKHNPRKLKLLDAETNIEYEIEVNEEDYNRAYKDLRFANALLQTVKFPQTSTFSKKHSSSTIEEPSCSKTNAKDINLMIPDDSDIEIDETNNVSDIENDTNVSNIDSNDKWTHNATLLLISLYKENSHMLGKGPHKKMWNLISQCMKEKQLNFTATQCYNKMDTLKRRYRQIIDHNAQSENNRKKWIYLEPLDEIFFNKPWVKPISVAGSNIREPENLFDDSDSDPPNKQKKMSLHEEKIYYLRTSLEEKRLKREETRTYRAERLKILKDLKEIFQTKK</sequence>
<dbReference type="Pfam" id="PF13837">
    <property type="entry name" value="Myb_DNA-bind_4"/>
    <property type="match status" value="1"/>
</dbReference>
<organism evidence="2 3">
    <name type="scientific">Lasius platythorax</name>
    <dbReference type="NCBI Taxonomy" id="488582"/>
    <lineage>
        <taxon>Eukaryota</taxon>
        <taxon>Metazoa</taxon>
        <taxon>Ecdysozoa</taxon>
        <taxon>Arthropoda</taxon>
        <taxon>Hexapoda</taxon>
        <taxon>Insecta</taxon>
        <taxon>Pterygota</taxon>
        <taxon>Neoptera</taxon>
        <taxon>Endopterygota</taxon>
        <taxon>Hymenoptera</taxon>
        <taxon>Apocrita</taxon>
        <taxon>Aculeata</taxon>
        <taxon>Formicoidea</taxon>
        <taxon>Formicidae</taxon>
        <taxon>Formicinae</taxon>
        <taxon>Lasius</taxon>
        <taxon>Lasius</taxon>
    </lineage>
</organism>
<dbReference type="EMBL" id="OZ034835">
    <property type="protein sequence ID" value="CAL1677407.1"/>
    <property type="molecule type" value="Genomic_DNA"/>
</dbReference>
<dbReference type="PANTHER" id="PTHR31307">
    <property type="entry name" value="TRIHELIX TRANSCRIPTION FACTOR ASIL2"/>
    <property type="match status" value="1"/>
</dbReference>
<gene>
    <name evidence="2" type="ORF">LPLAT_LOCUS3416</name>
</gene>
<evidence type="ECO:0000259" key="1">
    <source>
        <dbReference type="Pfam" id="PF13837"/>
    </source>
</evidence>
<keyword evidence="3" id="KW-1185">Reference proteome</keyword>
<evidence type="ECO:0000313" key="3">
    <source>
        <dbReference type="Proteomes" id="UP001497644"/>
    </source>
</evidence>
<evidence type="ECO:0000313" key="2">
    <source>
        <dbReference type="EMBL" id="CAL1677407.1"/>
    </source>
</evidence>
<reference evidence="2" key="1">
    <citation type="submission" date="2024-04" db="EMBL/GenBank/DDBJ databases">
        <authorList>
            <consortium name="Molecular Ecology Group"/>
        </authorList>
    </citation>
    <scope>NUCLEOTIDE SEQUENCE</scope>
</reference>
<dbReference type="Gene3D" id="1.10.10.60">
    <property type="entry name" value="Homeodomain-like"/>
    <property type="match status" value="1"/>
</dbReference>
<protein>
    <recommendedName>
        <fullName evidence="1">Myb/SANT-like DNA-binding domain-containing protein</fullName>
    </recommendedName>
</protein>
<dbReference type="InterPro" id="IPR044823">
    <property type="entry name" value="ASIL1/2-like"/>
</dbReference>
<dbReference type="PANTHER" id="PTHR31307:SF4">
    <property type="entry name" value="TRIHELIX TRANSCRIPTION FACTOR ASIL2"/>
    <property type="match status" value="1"/>
</dbReference>
<proteinExistence type="predicted"/>
<name>A0AAV2NBA2_9HYME</name>
<dbReference type="InterPro" id="IPR044822">
    <property type="entry name" value="Myb_DNA-bind_4"/>
</dbReference>
<accession>A0AAV2NBA2</accession>
<feature type="domain" description="Myb/SANT-like DNA-binding" evidence="1">
    <location>
        <begin position="116"/>
        <end position="202"/>
    </location>
</feature>
<dbReference type="AlphaFoldDB" id="A0AAV2NBA2"/>
<dbReference type="Proteomes" id="UP001497644">
    <property type="component" value="Chromosome 12"/>
</dbReference>